<evidence type="ECO:0000313" key="3">
    <source>
        <dbReference type="EMBL" id="KAH0862392.1"/>
    </source>
</evidence>
<organism evidence="3 4">
    <name type="scientific">Brassica napus</name>
    <name type="common">Rape</name>
    <dbReference type="NCBI Taxonomy" id="3708"/>
    <lineage>
        <taxon>Eukaryota</taxon>
        <taxon>Viridiplantae</taxon>
        <taxon>Streptophyta</taxon>
        <taxon>Embryophyta</taxon>
        <taxon>Tracheophyta</taxon>
        <taxon>Spermatophyta</taxon>
        <taxon>Magnoliopsida</taxon>
        <taxon>eudicotyledons</taxon>
        <taxon>Gunneridae</taxon>
        <taxon>Pentapetalae</taxon>
        <taxon>rosids</taxon>
        <taxon>malvids</taxon>
        <taxon>Brassicales</taxon>
        <taxon>Brassicaceae</taxon>
        <taxon>Brassiceae</taxon>
        <taxon>Brassica</taxon>
    </lineage>
</organism>
<dbReference type="EMBL" id="JAGKQM010000018">
    <property type="protein sequence ID" value="KAH0862392.1"/>
    <property type="molecule type" value="Genomic_DNA"/>
</dbReference>
<feature type="region of interest" description="Disordered" evidence="1">
    <location>
        <begin position="163"/>
        <end position="196"/>
    </location>
</feature>
<feature type="region of interest" description="Disordered" evidence="1">
    <location>
        <begin position="246"/>
        <end position="274"/>
    </location>
</feature>
<dbReference type="Pfam" id="PF14111">
    <property type="entry name" value="DUF4283"/>
    <property type="match status" value="1"/>
</dbReference>
<feature type="region of interest" description="Disordered" evidence="1">
    <location>
        <begin position="213"/>
        <end position="234"/>
    </location>
</feature>
<dbReference type="InterPro" id="IPR025558">
    <property type="entry name" value="DUF4283"/>
</dbReference>
<gene>
    <name evidence="3" type="ORF">HID58_079603</name>
</gene>
<reference evidence="3 4" key="1">
    <citation type="submission" date="2021-05" db="EMBL/GenBank/DDBJ databases">
        <title>Genome Assembly of Synthetic Allotetraploid Brassica napus Reveals Homoeologous Exchanges between Subgenomes.</title>
        <authorList>
            <person name="Davis J.T."/>
        </authorList>
    </citation>
    <scope>NUCLEOTIDE SEQUENCE [LARGE SCALE GENOMIC DNA]</scope>
    <source>
        <strain evidence="4">cv. Da-Ae</strain>
        <tissue evidence="3">Seedling</tissue>
    </source>
</reference>
<sequence length="386" mass="43964">MGSSFRKKYAHMADLKGKGILYEGDDAPIKLTDEDNSQVIQEHRMSLIGKVLAPKKQNVVKLMQTMPSQWGMQDRITANDLENGKFFFNFSSEDDLNYPIVPEDYPWIILFWVQLIGIPLHLWTLKNLKTIGSRLGHVDVDTIELREGRMLIDIDSRKPLKFKRKAEAPEGGESHKDRIIRGREEHKKNRFGGSRYDAEPYVRRSVPICREKPRNVRKLGKDEANTTVSESQEVFPYEHQNLTTDHQLNDADSHQRRDEQRNGSSKRPTRLASTIVTPSRLTTAQEDNVTIRTQDVTRLVSFSPPSIQAQENGFENDQMIGALKDMELVEQHEGDNMECDKQEDDLLGEDLMAMDAVQSPVENKVPPSGICSSTFPIGRVSWSICG</sequence>
<name>A0ABQ7Y440_BRANA</name>
<keyword evidence="4" id="KW-1185">Reference proteome</keyword>
<accession>A0ABQ7Y440</accession>
<feature type="compositionally biased region" description="Basic and acidic residues" evidence="1">
    <location>
        <begin position="165"/>
        <end position="187"/>
    </location>
</feature>
<feature type="domain" description="DUF4283" evidence="2">
    <location>
        <begin position="41"/>
        <end position="97"/>
    </location>
</feature>
<dbReference type="Proteomes" id="UP000824890">
    <property type="component" value="Unassembled WGS sequence"/>
</dbReference>
<protein>
    <recommendedName>
        <fullName evidence="2">DUF4283 domain-containing protein</fullName>
    </recommendedName>
</protein>
<feature type="compositionally biased region" description="Polar residues" evidence="1">
    <location>
        <begin position="262"/>
        <end position="274"/>
    </location>
</feature>
<feature type="compositionally biased region" description="Basic and acidic residues" evidence="1">
    <location>
        <begin position="213"/>
        <end position="224"/>
    </location>
</feature>
<feature type="compositionally biased region" description="Basic and acidic residues" evidence="1">
    <location>
        <begin position="247"/>
        <end position="261"/>
    </location>
</feature>
<dbReference type="PANTHER" id="PTHR31286">
    <property type="entry name" value="GLYCINE-RICH CELL WALL STRUCTURAL PROTEIN 1.8-LIKE"/>
    <property type="match status" value="1"/>
</dbReference>
<evidence type="ECO:0000259" key="2">
    <source>
        <dbReference type="Pfam" id="PF14111"/>
    </source>
</evidence>
<proteinExistence type="predicted"/>
<evidence type="ECO:0000313" key="4">
    <source>
        <dbReference type="Proteomes" id="UP000824890"/>
    </source>
</evidence>
<dbReference type="InterPro" id="IPR040256">
    <property type="entry name" value="At4g02000-like"/>
</dbReference>
<evidence type="ECO:0000256" key="1">
    <source>
        <dbReference type="SAM" id="MobiDB-lite"/>
    </source>
</evidence>
<dbReference type="PANTHER" id="PTHR31286:SF162">
    <property type="entry name" value="DUF4283 DOMAIN-CONTAINING PROTEIN-RELATED"/>
    <property type="match status" value="1"/>
</dbReference>
<comment type="caution">
    <text evidence="3">The sequence shown here is derived from an EMBL/GenBank/DDBJ whole genome shotgun (WGS) entry which is preliminary data.</text>
</comment>